<evidence type="ECO:0000313" key="3">
    <source>
        <dbReference type="Proteomes" id="UP001595823"/>
    </source>
</evidence>
<evidence type="ECO:0000259" key="1">
    <source>
        <dbReference type="SMART" id="SM00530"/>
    </source>
</evidence>
<protein>
    <submittedName>
        <fullName evidence="2">Helix-turn-helix domain-containing protein</fullName>
    </submittedName>
</protein>
<dbReference type="CDD" id="cd00093">
    <property type="entry name" value="HTH_XRE"/>
    <property type="match status" value="1"/>
</dbReference>
<dbReference type="InterPro" id="IPR010982">
    <property type="entry name" value="Lambda_DNA-bd_dom_sf"/>
</dbReference>
<gene>
    <name evidence="2" type="ORF">ACFPET_01635</name>
</gene>
<dbReference type="RefSeq" id="WP_380617635.1">
    <property type="nucleotide sequence ID" value="NZ_JBHSDK010000002.1"/>
</dbReference>
<accession>A0ABV8TU40</accession>
<organism evidence="2 3">
    <name type="scientific">Salininema proteolyticum</name>
    <dbReference type="NCBI Taxonomy" id="1607685"/>
    <lineage>
        <taxon>Bacteria</taxon>
        <taxon>Bacillati</taxon>
        <taxon>Actinomycetota</taxon>
        <taxon>Actinomycetes</taxon>
        <taxon>Glycomycetales</taxon>
        <taxon>Glycomycetaceae</taxon>
        <taxon>Salininema</taxon>
    </lineage>
</organism>
<sequence length="162" mass="18794">MTNSERRQKFVDWLNHAVDELAERHGWSLNEIAIRGQISVPQLRRWRQGLFDKAPRERTLVRFCEGLGLDPQEPTVIFGYRSDVYVDLLRDDAAELNPFEGYSISELQDATVKFRYILKDPTLSGERRAEIRAMLQEATTQYMRSLKTAHPEIEASPKRDSA</sequence>
<comment type="caution">
    <text evidence="2">The sequence shown here is derived from an EMBL/GenBank/DDBJ whole genome shotgun (WGS) entry which is preliminary data.</text>
</comment>
<dbReference type="Gene3D" id="1.10.260.40">
    <property type="entry name" value="lambda repressor-like DNA-binding domains"/>
    <property type="match status" value="1"/>
</dbReference>
<dbReference type="SMART" id="SM00530">
    <property type="entry name" value="HTH_XRE"/>
    <property type="match status" value="1"/>
</dbReference>
<evidence type="ECO:0000313" key="2">
    <source>
        <dbReference type="EMBL" id="MFC4333896.1"/>
    </source>
</evidence>
<reference evidence="3" key="1">
    <citation type="journal article" date="2019" name="Int. J. Syst. Evol. Microbiol.">
        <title>The Global Catalogue of Microorganisms (GCM) 10K type strain sequencing project: providing services to taxonomists for standard genome sequencing and annotation.</title>
        <authorList>
            <consortium name="The Broad Institute Genomics Platform"/>
            <consortium name="The Broad Institute Genome Sequencing Center for Infectious Disease"/>
            <person name="Wu L."/>
            <person name="Ma J."/>
        </authorList>
    </citation>
    <scope>NUCLEOTIDE SEQUENCE [LARGE SCALE GENOMIC DNA]</scope>
    <source>
        <strain evidence="3">IBRC-M 10908</strain>
    </source>
</reference>
<dbReference type="InterPro" id="IPR001387">
    <property type="entry name" value="Cro/C1-type_HTH"/>
</dbReference>
<feature type="domain" description="HTH cro/C1-type" evidence="1">
    <location>
        <begin position="17"/>
        <end position="74"/>
    </location>
</feature>
<dbReference type="SUPFAM" id="SSF47413">
    <property type="entry name" value="lambda repressor-like DNA-binding domains"/>
    <property type="match status" value="1"/>
</dbReference>
<keyword evidence="3" id="KW-1185">Reference proteome</keyword>
<proteinExistence type="predicted"/>
<dbReference type="EMBL" id="JBHSDK010000002">
    <property type="protein sequence ID" value="MFC4333896.1"/>
    <property type="molecule type" value="Genomic_DNA"/>
</dbReference>
<name>A0ABV8TU40_9ACTN</name>
<dbReference type="Proteomes" id="UP001595823">
    <property type="component" value="Unassembled WGS sequence"/>
</dbReference>